<dbReference type="EMBL" id="JACJPW010000015">
    <property type="protein sequence ID" value="MBD2181061.1"/>
    <property type="molecule type" value="Genomic_DNA"/>
</dbReference>
<protein>
    <submittedName>
        <fullName evidence="1">Uncharacterized protein</fullName>
    </submittedName>
</protein>
<accession>A0A926VC41</accession>
<reference evidence="1" key="2">
    <citation type="submission" date="2020-08" db="EMBL/GenBank/DDBJ databases">
        <authorList>
            <person name="Chen M."/>
            <person name="Teng W."/>
            <person name="Zhao L."/>
            <person name="Hu C."/>
            <person name="Zhou Y."/>
            <person name="Han B."/>
            <person name="Song L."/>
            <person name="Shu W."/>
        </authorList>
    </citation>
    <scope>NUCLEOTIDE SEQUENCE</scope>
    <source>
        <strain evidence="1">FACHB-1375</strain>
    </source>
</reference>
<gene>
    <name evidence="1" type="ORF">H6G03_08100</name>
</gene>
<evidence type="ECO:0000313" key="1">
    <source>
        <dbReference type="EMBL" id="MBD2181061.1"/>
    </source>
</evidence>
<dbReference type="RefSeq" id="WP_190463823.1">
    <property type="nucleotide sequence ID" value="NZ_JACJPW010000015.1"/>
</dbReference>
<evidence type="ECO:0000313" key="2">
    <source>
        <dbReference type="Proteomes" id="UP000641646"/>
    </source>
</evidence>
<dbReference type="AlphaFoldDB" id="A0A926VC41"/>
<dbReference type="Proteomes" id="UP000641646">
    <property type="component" value="Unassembled WGS sequence"/>
</dbReference>
<organism evidence="1 2">
    <name type="scientific">Aerosakkonema funiforme FACHB-1375</name>
    <dbReference type="NCBI Taxonomy" id="2949571"/>
    <lineage>
        <taxon>Bacteria</taxon>
        <taxon>Bacillati</taxon>
        <taxon>Cyanobacteriota</taxon>
        <taxon>Cyanophyceae</taxon>
        <taxon>Oscillatoriophycideae</taxon>
        <taxon>Aerosakkonematales</taxon>
        <taxon>Aerosakkonemataceae</taxon>
        <taxon>Aerosakkonema</taxon>
    </lineage>
</organism>
<keyword evidence="2" id="KW-1185">Reference proteome</keyword>
<proteinExistence type="predicted"/>
<reference evidence="1" key="1">
    <citation type="journal article" date="2015" name="ISME J.">
        <title>Draft Genome Sequence of Streptomyces incarnatus NRRL8089, which Produces the Nucleoside Antibiotic Sinefungin.</title>
        <authorList>
            <person name="Oshima K."/>
            <person name="Hattori M."/>
            <person name="Shimizu H."/>
            <person name="Fukuda K."/>
            <person name="Nemoto M."/>
            <person name="Inagaki K."/>
            <person name="Tamura T."/>
        </authorList>
    </citation>
    <scope>NUCLEOTIDE SEQUENCE</scope>
    <source>
        <strain evidence="1">FACHB-1375</strain>
    </source>
</reference>
<sequence>MHRHNFAQNINLGLHTNCGKLKLVNWILAKCQAAEFLGQDGDAGLRKVFRVLPEIKSYGDALEWAINQGYR</sequence>
<comment type="caution">
    <text evidence="1">The sequence shown here is derived from an EMBL/GenBank/DDBJ whole genome shotgun (WGS) entry which is preliminary data.</text>
</comment>
<name>A0A926VC41_9CYAN</name>